<evidence type="ECO:0000256" key="1">
    <source>
        <dbReference type="SAM" id="SignalP"/>
    </source>
</evidence>
<organism evidence="2 3">
    <name type="scientific">Desulfoluna butyratoxydans</name>
    <dbReference type="NCBI Taxonomy" id="231438"/>
    <lineage>
        <taxon>Bacteria</taxon>
        <taxon>Pseudomonadati</taxon>
        <taxon>Thermodesulfobacteriota</taxon>
        <taxon>Desulfobacteria</taxon>
        <taxon>Desulfobacterales</taxon>
        <taxon>Desulfolunaceae</taxon>
        <taxon>Desulfoluna</taxon>
    </lineage>
</organism>
<reference evidence="2 3" key="1">
    <citation type="submission" date="2019-03" db="EMBL/GenBank/DDBJ databases">
        <authorList>
            <person name="Nijsse B."/>
        </authorList>
    </citation>
    <scope>NUCLEOTIDE SEQUENCE [LARGE SCALE GENOMIC DNA]</scope>
    <source>
        <strain evidence="2">Desulfoluna butyratoxydans MSL71</strain>
    </source>
</reference>
<keyword evidence="1" id="KW-0732">Signal</keyword>
<sequence length="226" mass="24397">MYSPRYRLFWCVWLLCMFLSSPLHALESPSPDAAAQGDPSLSSGSASPWTLELGVDIAGYGAEATSTYGSEAYDLSVRHSLSPMVQGSFYVNETWSLEGGVRCDWLRWELDPSLGPDDGSFRALTLALGAARHGAGRKVPVLGLARPLVSAAVLWRFIDADLDGPARDYRSGPGVEVAAGFTRDYWGLRAGLSYTHHEGSDLLPGATAEDLDLLGAFVRFTLLIGR</sequence>
<keyword evidence="3" id="KW-1185">Reference proteome</keyword>
<dbReference type="Proteomes" id="UP000507962">
    <property type="component" value="Unassembled WGS sequence"/>
</dbReference>
<evidence type="ECO:0000313" key="3">
    <source>
        <dbReference type="Proteomes" id="UP000507962"/>
    </source>
</evidence>
<proteinExistence type="predicted"/>
<gene>
    <name evidence="2" type="ORF">MSL71_18730</name>
</gene>
<dbReference type="AlphaFoldDB" id="A0A4V6YUD1"/>
<accession>A0A4V6YUD1</accession>
<evidence type="ECO:0000313" key="2">
    <source>
        <dbReference type="EMBL" id="VFQ44228.1"/>
    </source>
</evidence>
<name>A0A4V6YUD1_9BACT</name>
<evidence type="ECO:0008006" key="4">
    <source>
        <dbReference type="Google" id="ProtNLM"/>
    </source>
</evidence>
<feature type="signal peptide" evidence="1">
    <location>
        <begin position="1"/>
        <end position="25"/>
    </location>
</feature>
<dbReference type="EMBL" id="CAADHO010000003">
    <property type="protein sequence ID" value="VFQ44228.1"/>
    <property type="molecule type" value="Genomic_DNA"/>
</dbReference>
<feature type="chain" id="PRO_5020904176" description="Outer membrane protein beta-barrel domain-containing protein" evidence="1">
    <location>
        <begin position="26"/>
        <end position="226"/>
    </location>
</feature>
<protein>
    <recommendedName>
        <fullName evidence="4">Outer membrane protein beta-barrel domain-containing protein</fullName>
    </recommendedName>
</protein>